<dbReference type="AlphaFoldDB" id="A0A2P2N9G7"/>
<reference evidence="1" key="1">
    <citation type="submission" date="2018-02" db="EMBL/GenBank/DDBJ databases">
        <title>Rhizophora mucronata_Transcriptome.</title>
        <authorList>
            <person name="Meera S.P."/>
            <person name="Sreeshan A."/>
            <person name="Augustine A."/>
        </authorList>
    </citation>
    <scope>NUCLEOTIDE SEQUENCE</scope>
    <source>
        <tissue evidence="1">Leaf</tissue>
    </source>
</reference>
<protein>
    <submittedName>
        <fullName evidence="1">Uncharacterized protein</fullName>
    </submittedName>
</protein>
<dbReference type="EMBL" id="GGEC01058628">
    <property type="protein sequence ID" value="MBX39112.1"/>
    <property type="molecule type" value="Transcribed_RNA"/>
</dbReference>
<proteinExistence type="predicted"/>
<sequence length="34" mass="4052">MQEPRQWCMNTSQNPPEKYKFTCQALFLTRSSIS</sequence>
<accession>A0A2P2N9G7</accession>
<name>A0A2P2N9G7_RHIMU</name>
<evidence type="ECO:0000313" key="1">
    <source>
        <dbReference type="EMBL" id="MBX39112.1"/>
    </source>
</evidence>
<organism evidence="1">
    <name type="scientific">Rhizophora mucronata</name>
    <name type="common">Asiatic mangrove</name>
    <dbReference type="NCBI Taxonomy" id="61149"/>
    <lineage>
        <taxon>Eukaryota</taxon>
        <taxon>Viridiplantae</taxon>
        <taxon>Streptophyta</taxon>
        <taxon>Embryophyta</taxon>
        <taxon>Tracheophyta</taxon>
        <taxon>Spermatophyta</taxon>
        <taxon>Magnoliopsida</taxon>
        <taxon>eudicotyledons</taxon>
        <taxon>Gunneridae</taxon>
        <taxon>Pentapetalae</taxon>
        <taxon>rosids</taxon>
        <taxon>fabids</taxon>
        <taxon>Malpighiales</taxon>
        <taxon>Rhizophoraceae</taxon>
        <taxon>Rhizophora</taxon>
    </lineage>
</organism>